<evidence type="ECO:0000256" key="6">
    <source>
        <dbReference type="ARBA" id="ARBA00023134"/>
    </source>
</evidence>
<dbReference type="Pfam" id="PF04760">
    <property type="entry name" value="IF2_N"/>
    <property type="match status" value="1"/>
</dbReference>
<gene>
    <name evidence="7" type="primary">infB</name>
    <name evidence="10" type="ORF">US42_C0004G0051</name>
</gene>
<feature type="binding site" evidence="7">
    <location>
        <begin position="247"/>
        <end position="251"/>
    </location>
    <ligand>
        <name>GTP</name>
        <dbReference type="ChEBI" id="CHEBI:37565"/>
    </ligand>
</feature>
<dbReference type="Gene3D" id="3.40.50.10050">
    <property type="entry name" value="Translation initiation factor IF- 2, domain 3"/>
    <property type="match status" value="1"/>
</dbReference>
<protein>
    <recommendedName>
        <fullName evidence="2 7">Translation initiation factor IF-2</fullName>
    </recommendedName>
</protein>
<dbReference type="InterPro" id="IPR053905">
    <property type="entry name" value="EF-G-like_DII"/>
</dbReference>
<keyword evidence="5 7" id="KW-0648">Protein biosynthesis</keyword>
<dbReference type="Proteomes" id="UP000034849">
    <property type="component" value="Unassembled WGS sequence"/>
</dbReference>
<dbReference type="CDD" id="cd03702">
    <property type="entry name" value="IF2_mtIF2_II"/>
    <property type="match status" value="1"/>
</dbReference>
<dbReference type="InterPro" id="IPR023115">
    <property type="entry name" value="TIF_IF2_dom3"/>
</dbReference>
<dbReference type="NCBIfam" id="TIGR00487">
    <property type="entry name" value="IF-2"/>
    <property type="match status" value="1"/>
</dbReference>
<dbReference type="Pfam" id="PF11987">
    <property type="entry name" value="IF-2"/>
    <property type="match status" value="1"/>
</dbReference>
<dbReference type="InterPro" id="IPR000178">
    <property type="entry name" value="TF_IF2_bacterial-like"/>
</dbReference>
<evidence type="ECO:0000256" key="3">
    <source>
        <dbReference type="ARBA" id="ARBA00022540"/>
    </source>
</evidence>
<sequence length="694" mass="76412">MLSKIILRKTLKQVQGDNFMNVSELARTLRINTHELLEILPKYGFDVGLRAVKIDDRVAEKITRQWKYIKKELEEKKKKELEEKKIKEKELRKESGQTVILPHLITVRAFAEKLNLPVSQIITELMKNGILANQNQNIDYETAAIMAEDLGFTVQKEIGEKIDVAKEEEMSKALEEALSKVKNLESRPPVVVVMGHVDHGKTKLLDAIRSANVIDTEAGGITQHIGAYQTVWKDPKTKEERALTFIDTPGHEAFTVMRSRGAKIADIAIMVVAADDSVKPQTEEVIKIIQAAKLPLVVAINKIDKEGADPTRVRADLAQRGIQCEEWGGNVPMVDISAKQNLNIDKLLDVLLLVADINAEKIQADSGIPAVGTIIESHVDKGMGPVATVLVQAGTLVANDPLVVNNEIYGKVRAMKNYKGENILKAIPSTPVQIIGFKVAPEVGDILDVGRAEFAEKIDVRAKKGLQTGAEKHTVVATSKNEENEEAKKTLNLLIKADVLGSLEAIIGSMEKIKHEEVGVKIVGKGLGNITEDDVHKAEAGGAIVVGFNVNANNDVAELMRDKEIQFKDYSIIYDLINWVKEELGKLLAVEKIVTELGRVKILAIFRTDKNVMTVGGRVEDGKVNIGSLVRIKREGEIMGTGKISECRVGQGVMKEVAAGTECGMRFEGKTKIEVGDVLEIYKEESKIRLLVLN</sequence>
<accession>A0A0G0GD43</accession>
<dbReference type="InterPro" id="IPR015760">
    <property type="entry name" value="TIF_IF2"/>
</dbReference>
<organism evidence="10 11">
    <name type="scientific">Candidatus Magasanikbacteria bacterium GW2011_GWC2_37_14</name>
    <dbReference type="NCBI Taxonomy" id="1619046"/>
    <lineage>
        <taxon>Bacteria</taxon>
        <taxon>Candidatus Magasanikiibacteriota</taxon>
    </lineage>
</organism>
<proteinExistence type="inferred from homology"/>
<dbReference type="InterPro" id="IPR000795">
    <property type="entry name" value="T_Tr_GTP-bd_dom"/>
</dbReference>
<evidence type="ECO:0000256" key="1">
    <source>
        <dbReference type="ARBA" id="ARBA00007733"/>
    </source>
</evidence>
<comment type="subcellular location">
    <subcellularLocation>
        <location evidence="7">Cytoplasm</location>
    </subcellularLocation>
</comment>
<dbReference type="SUPFAM" id="SSF50447">
    <property type="entry name" value="Translation proteins"/>
    <property type="match status" value="2"/>
</dbReference>
<feature type="binding site" evidence="7">
    <location>
        <begin position="301"/>
        <end position="304"/>
    </location>
    <ligand>
        <name>GTP</name>
        <dbReference type="ChEBI" id="CHEBI:37565"/>
    </ligand>
</feature>
<dbReference type="PATRIC" id="fig|1619046.3.peg.322"/>
<evidence type="ECO:0000256" key="5">
    <source>
        <dbReference type="ARBA" id="ARBA00022917"/>
    </source>
</evidence>
<evidence type="ECO:0000313" key="10">
    <source>
        <dbReference type="EMBL" id="KKQ27912.1"/>
    </source>
</evidence>
<dbReference type="Gene3D" id="2.40.30.10">
    <property type="entry name" value="Translation factors"/>
    <property type="match status" value="2"/>
</dbReference>
<evidence type="ECO:0000259" key="9">
    <source>
        <dbReference type="PROSITE" id="PS51722"/>
    </source>
</evidence>
<dbReference type="STRING" id="1619046.US42_C0004G0051"/>
<dbReference type="InterPro" id="IPR005225">
    <property type="entry name" value="Small_GTP-bd"/>
</dbReference>
<dbReference type="Pfam" id="PF22042">
    <property type="entry name" value="EF-G_D2"/>
    <property type="match status" value="1"/>
</dbReference>
<dbReference type="InterPro" id="IPR006847">
    <property type="entry name" value="IF2_N"/>
</dbReference>
<feature type="binding site" evidence="7">
    <location>
        <begin position="195"/>
        <end position="202"/>
    </location>
    <ligand>
        <name>GTP</name>
        <dbReference type="ChEBI" id="CHEBI:37565"/>
    </ligand>
</feature>
<evidence type="ECO:0000256" key="4">
    <source>
        <dbReference type="ARBA" id="ARBA00022741"/>
    </source>
</evidence>
<dbReference type="FunFam" id="3.40.50.300:FF:000019">
    <property type="entry name" value="Translation initiation factor IF-2"/>
    <property type="match status" value="1"/>
</dbReference>
<dbReference type="EMBL" id="LBSX01000004">
    <property type="protein sequence ID" value="KKQ27912.1"/>
    <property type="molecule type" value="Genomic_DNA"/>
</dbReference>
<evidence type="ECO:0000256" key="7">
    <source>
        <dbReference type="HAMAP-Rule" id="MF_00100"/>
    </source>
</evidence>
<keyword evidence="6 7" id="KW-0342">GTP-binding</keyword>
<dbReference type="NCBIfam" id="TIGR00231">
    <property type="entry name" value="small_GTP"/>
    <property type="match status" value="1"/>
</dbReference>
<evidence type="ECO:0000256" key="8">
    <source>
        <dbReference type="RuleBase" id="RU000644"/>
    </source>
</evidence>
<dbReference type="FunFam" id="3.40.50.10050:FF:000001">
    <property type="entry name" value="Translation initiation factor IF-2"/>
    <property type="match status" value="1"/>
</dbReference>
<dbReference type="Gene3D" id="3.40.50.300">
    <property type="entry name" value="P-loop containing nucleotide triphosphate hydrolases"/>
    <property type="match status" value="1"/>
</dbReference>
<evidence type="ECO:0000256" key="2">
    <source>
        <dbReference type="ARBA" id="ARBA00020675"/>
    </source>
</evidence>
<dbReference type="PANTHER" id="PTHR43381">
    <property type="entry name" value="TRANSLATION INITIATION FACTOR IF-2-RELATED"/>
    <property type="match status" value="1"/>
</dbReference>
<comment type="caution">
    <text evidence="7">Lacks conserved residue(s) required for the propagation of feature annotation.</text>
</comment>
<comment type="similarity">
    <text evidence="1 7 8">Belongs to the TRAFAC class translation factor GTPase superfamily. Classic translation factor GTPase family. IF-2 subfamily.</text>
</comment>
<keyword evidence="7" id="KW-0963">Cytoplasm</keyword>
<dbReference type="GO" id="GO:0003743">
    <property type="term" value="F:translation initiation factor activity"/>
    <property type="evidence" value="ECO:0007669"/>
    <property type="project" value="UniProtKB-UniRule"/>
</dbReference>
<dbReference type="InterPro" id="IPR009000">
    <property type="entry name" value="Transl_B-barrel_sf"/>
</dbReference>
<dbReference type="CDD" id="cd01887">
    <property type="entry name" value="IF2_eIF5B"/>
    <property type="match status" value="1"/>
</dbReference>
<dbReference type="GO" id="GO:0005737">
    <property type="term" value="C:cytoplasm"/>
    <property type="evidence" value="ECO:0007669"/>
    <property type="project" value="UniProtKB-SubCell"/>
</dbReference>
<reference evidence="10 11" key="1">
    <citation type="journal article" date="2015" name="Nature">
        <title>rRNA introns, odd ribosomes, and small enigmatic genomes across a large radiation of phyla.</title>
        <authorList>
            <person name="Brown C.T."/>
            <person name="Hug L.A."/>
            <person name="Thomas B.C."/>
            <person name="Sharon I."/>
            <person name="Castelle C.J."/>
            <person name="Singh A."/>
            <person name="Wilkins M.J."/>
            <person name="Williams K.H."/>
            <person name="Banfield J.F."/>
        </authorList>
    </citation>
    <scope>NUCLEOTIDE SEQUENCE [LARGE SCALE GENOMIC DNA]</scope>
</reference>
<dbReference type="AlphaFoldDB" id="A0A0G0GD43"/>
<dbReference type="GO" id="GO:0003924">
    <property type="term" value="F:GTPase activity"/>
    <property type="evidence" value="ECO:0007669"/>
    <property type="project" value="UniProtKB-UniRule"/>
</dbReference>
<dbReference type="GO" id="GO:0005525">
    <property type="term" value="F:GTP binding"/>
    <property type="evidence" value="ECO:0007669"/>
    <property type="project" value="UniProtKB-KW"/>
</dbReference>
<dbReference type="PRINTS" id="PR00315">
    <property type="entry name" value="ELONGATNFCT"/>
</dbReference>
<keyword evidence="4 7" id="KW-0547">Nucleotide-binding</keyword>
<dbReference type="InterPro" id="IPR044145">
    <property type="entry name" value="IF2_II"/>
</dbReference>
<dbReference type="PANTHER" id="PTHR43381:SF4">
    <property type="entry name" value="EUKARYOTIC TRANSLATION INITIATION FACTOR 5B"/>
    <property type="match status" value="1"/>
</dbReference>
<feature type="domain" description="Tr-type G" evidence="9">
    <location>
        <begin position="186"/>
        <end position="360"/>
    </location>
</feature>
<dbReference type="InterPro" id="IPR036925">
    <property type="entry name" value="TIF_IF2_dom3_sf"/>
</dbReference>
<dbReference type="InterPro" id="IPR027417">
    <property type="entry name" value="P-loop_NTPase"/>
</dbReference>
<dbReference type="Pfam" id="PF00009">
    <property type="entry name" value="GTP_EFTU"/>
    <property type="match status" value="1"/>
</dbReference>
<comment type="function">
    <text evidence="7 8">One of the essential components for the initiation of protein synthesis. Protects formylmethionyl-tRNA from spontaneous hydrolysis and promotes its binding to the 30S ribosomal subunits. Also involved in the hydrolysis of GTP during the formation of the 70S ribosomal complex.</text>
</comment>
<dbReference type="SUPFAM" id="SSF52156">
    <property type="entry name" value="Initiation factor IF2/eIF5b, domain 3"/>
    <property type="match status" value="1"/>
</dbReference>
<comment type="caution">
    <text evidence="10">The sequence shown here is derived from an EMBL/GenBank/DDBJ whole genome shotgun (WGS) entry which is preliminary data.</text>
</comment>
<name>A0A0G0GD43_9BACT</name>
<dbReference type="PROSITE" id="PS51722">
    <property type="entry name" value="G_TR_2"/>
    <property type="match status" value="1"/>
</dbReference>
<keyword evidence="3 7" id="KW-0396">Initiation factor</keyword>
<dbReference type="HAMAP" id="MF_00100_B">
    <property type="entry name" value="IF_2_B"/>
    <property type="match status" value="1"/>
</dbReference>
<dbReference type="SUPFAM" id="SSF52540">
    <property type="entry name" value="P-loop containing nucleoside triphosphate hydrolases"/>
    <property type="match status" value="1"/>
</dbReference>
<evidence type="ECO:0000313" key="11">
    <source>
        <dbReference type="Proteomes" id="UP000034849"/>
    </source>
</evidence>